<gene>
    <name evidence="1" type="ORF">PCON_03968</name>
</gene>
<accession>U4LRI8</accession>
<evidence type="ECO:0000313" key="2">
    <source>
        <dbReference type="Proteomes" id="UP000018144"/>
    </source>
</evidence>
<dbReference type="Proteomes" id="UP000018144">
    <property type="component" value="Unassembled WGS sequence"/>
</dbReference>
<organism evidence="1 2">
    <name type="scientific">Pyronema omphalodes (strain CBS 100304)</name>
    <name type="common">Pyronema confluens</name>
    <dbReference type="NCBI Taxonomy" id="1076935"/>
    <lineage>
        <taxon>Eukaryota</taxon>
        <taxon>Fungi</taxon>
        <taxon>Dikarya</taxon>
        <taxon>Ascomycota</taxon>
        <taxon>Pezizomycotina</taxon>
        <taxon>Pezizomycetes</taxon>
        <taxon>Pezizales</taxon>
        <taxon>Pyronemataceae</taxon>
        <taxon>Pyronema</taxon>
    </lineage>
</organism>
<protein>
    <submittedName>
        <fullName evidence="1">Uncharacterized protein</fullName>
    </submittedName>
</protein>
<dbReference type="EMBL" id="HF936570">
    <property type="protein sequence ID" value="CCX34575.1"/>
    <property type="molecule type" value="Genomic_DNA"/>
</dbReference>
<keyword evidence="2" id="KW-1185">Reference proteome</keyword>
<reference evidence="1 2" key="1">
    <citation type="journal article" date="2013" name="PLoS Genet.">
        <title>The genome and development-dependent transcriptomes of Pyronema confluens: a window into fungal evolution.</title>
        <authorList>
            <person name="Traeger S."/>
            <person name="Altegoer F."/>
            <person name="Freitag M."/>
            <person name="Gabaldon T."/>
            <person name="Kempken F."/>
            <person name="Kumar A."/>
            <person name="Marcet-Houben M."/>
            <person name="Poggeler S."/>
            <person name="Stajich J.E."/>
            <person name="Nowrousian M."/>
        </authorList>
    </citation>
    <scope>NUCLEOTIDE SEQUENCE [LARGE SCALE GENOMIC DNA]</scope>
    <source>
        <strain evidence="2">CBS 100304</strain>
        <tissue evidence="1">Vegetative mycelium</tissue>
    </source>
</reference>
<dbReference type="AlphaFoldDB" id="U4LRI8"/>
<evidence type="ECO:0000313" key="1">
    <source>
        <dbReference type="EMBL" id="CCX34575.1"/>
    </source>
</evidence>
<sequence length="27" mass="3112">MEYHQYSLHPPLILSSSCSSSLCLTQW</sequence>
<proteinExistence type="predicted"/>
<name>U4LRI8_PYROM</name>